<dbReference type="CDD" id="cd00082">
    <property type="entry name" value="HisKA"/>
    <property type="match status" value="1"/>
</dbReference>
<dbReference type="InterPro" id="IPR000700">
    <property type="entry name" value="PAS-assoc_C"/>
</dbReference>
<dbReference type="InterPro" id="IPR011006">
    <property type="entry name" value="CheY-like_superfamily"/>
</dbReference>
<dbReference type="CDD" id="cd17546">
    <property type="entry name" value="REC_hyHK_CKI1_RcsC-like"/>
    <property type="match status" value="1"/>
</dbReference>
<keyword evidence="5" id="KW-0175">Coiled coil</keyword>
<reference evidence="11 12" key="1">
    <citation type="submission" date="2024-04" db="EMBL/GenBank/DDBJ databases">
        <title>Novel species of the genus Ideonella isolated from streams.</title>
        <authorList>
            <person name="Lu H."/>
        </authorList>
    </citation>
    <scope>NUCLEOTIDE SEQUENCE [LARGE SCALE GENOMIC DNA]</scope>
    <source>
        <strain evidence="11 12">DXS29W</strain>
    </source>
</reference>
<dbReference type="InterPro" id="IPR013656">
    <property type="entry name" value="PAS_4"/>
</dbReference>
<dbReference type="Pfam" id="PF08448">
    <property type="entry name" value="PAS_4"/>
    <property type="match status" value="4"/>
</dbReference>
<evidence type="ECO:0000313" key="12">
    <source>
        <dbReference type="Proteomes" id="UP001371218"/>
    </source>
</evidence>
<feature type="modified residue" description="4-aspartylphosphate" evidence="4">
    <location>
        <position position="1682"/>
    </location>
</feature>
<feature type="domain" description="Histidine kinase" evidence="7">
    <location>
        <begin position="1245"/>
        <end position="1465"/>
    </location>
</feature>
<dbReference type="InterPro" id="IPR004358">
    <property type="entry name" value="Sig_transdc_His_kin-like_C"/>
</dbReference>
<dbReference type="SMART" id="SM00448">
    <property type="entry name" value="REC"/>
    <property type="match status" value="2"/>
</dbReference>
<dbReference type="SMART" id="SM00387">
    <property type="entry name" value="HATPase_c"/>
    <property type="match status" value="1"/>
</dbReference>
<feature type="coiled-coil region" evidence="5">
    <location>
        <begin position="1211"/>
        <end position="1238"/>
    </location>
</feature>
<evidence type="ECO:0000259" key="7">
    <source>
        <dbReference type="PROSITE" id="PS50109"/>
    </source>
</evidence>
<accession>A0ABU9BUD0</accession>
<dbReference type="EC" id="2.7.13.3" evidence="2"/>
<dbReference type="PROSITE" id="PS50113">
    <property type="entry name" value="PAC"/>
    <property type="match status" value="4"/>
</dbReference>
<evidence type="ECO:0000259" key="9">
    <source>
        <dbReference type="PROSITE" id="PS50112"/>
    </source>
</evidence>
<evidence type="ECO:0000256" key="6">
    <source>
        <dbReference type="SAM" id="Phobius"/>
    </source>
</evidence>
<dbReference type="Gene3D" id="3.30.565.10">
    <property type="entry name" value="Histidine kinase-like ATPase, C-terminal domain"/>
    <property type="match status" value="1"/>
</dbReference>
<feature type="transmembrane region" description="Helical" evidence="6">
    <location>
        <begin position="23"/>
        <end position="41"/>
    </location>
</feature>
<feature type="domain" description="PAC" evidence="10">
    <location>
        <begin position="900"/>
        <end position="956"/>
    </location>
</feature>
<keyword evidence="3 4" id="KW-0597">Phosphoprotein</keyword>
<dbReference type="CDD" id="cd00130">
    <property type="entry name" value="PAS"/>
    <property type="match status" value="5"/>
</dbReference>
<dbReference type="Pfam" id="PF00072">
    <property type="entry name" value="Response_reg"/>
    <property type="match status" value="2"/>
</dbReference>
<dbReference type="SUPFAM" id="SSF52172">
    <property type="entry name" value="CheY-like"/>
    <property type="match status" value="2"/>
</dbReference>
<dbReference type="InterPro" id="IPR036097">
    <property type="entry name" value="HisK_dim/P_sf"/>
</dbReference>
<dbReference type="SMART" id="SM00086">
    <property type="entry name" value="PAC"/>
    <property type="match status" value="6"/>
</dbReference>
<dbReference type="SMART" id="SM00091">
    <property type="entry name" value="PAS"/>
    <property type="match status" value="6"/>
</dbReference>
<dbReference type="PRINTS" id="PR00344">
    <property type="entry name" value="BCTRLSENSOR"/>
</dbReference>
<dbReference type="NCBIfam" id="TIGR00229">
    <property type="entry name" value="sensory_box"/>
    <property type="match status" value="5"/>
</dbReference>
<feature type="domain" description="PAC" evidence="10">
    <location>
        <begin position="509"/>
        <end position="560"/>
    </location>
</feature>
<dbReference type="InterPro" id="IPR001610">
    <property type="entry name" value="PAC"/>
</dbReference>
<feature type="domain" description="PAC" evidence="10">
    <location>
        <begin position="635"/>
        <end position="685"/>
    </location>
</feature>
<feature type="transmembrane region" description="Helical" evidence="6">
    <location>
        <begin position="106"/>
        <end position="127"/>
    </location>
</feature>
<dbReference type="SMART" id="SM00388">
    <property type="entry name" value="HisKA"/>
    <property type="match status" value="1"/>
</dbReference>
<dbReference type="PROSITE" id="PS50110">
    <property type="entry name" value="RESPONSE_REGULATORY"/>
    <property type="match status" value="2"/>
</dbReference>
<feature type="domain" description="PAC" evidence="10">
    <location>
        <begin position="1026"/>
        <end position="1078"/>
    </location>
</feature>
<evidence type="ECO:0000256" key="2">
    <source>
        <dbReference type="ARBA" id="ARBA00012438"/>
    </source>
</evidence>
<dbReference type="InterPro" id="IPR000014">
    <property type="entry name" value="PAS"/>
</dbReference>
<keyword evidence="12" id="KW-1185">Reference proteome</keyword>
<feature type="domain" description="Response regulatory" evidence="8">
    <location>
        <begin position="1633"/>
        <end position="1749"/>
    </location>
</feature>
<dbReference type="PROSITE" id="PS50112">
    <property type="entry name" value="PAS"/>
    <property type="match status" value="3"/>
</dbReference>
<dbReference type="Gene3D" id="3.30.450.20">
    <property type="entry name" value="PAS domain"/>
    <property type="match status" value="6"/>
</dbReference>
<evidence type="ECO:0000256" key="4">
    <source>
        <dbReference type="PROSITE-ProRule" id="PRU00169"/>
    </source>
</evidence>
<dbReference type="InterPro" id="IPR003661">
    <property type="entry name" value="HisK_dim/P_dom"/>
</dbReference>
<proteinExistence type="predicted"/>
<dbReference type="Gene3D" id="1.10.287.130">
    <property type="match status" value="1"/>
</dbReference>
<feature type="coiled-coil region" evidence="5">
    <location>
        <begin position="1069"/>
        <end position="1096"/>
    </location>
</feature>
<dbReference type="PANTHER" id="PTHR45339">
    <property type="entry name" value="HYBRID SIGNAL TRANSDUCTION HISTIDINE KINASE J"/>
    <property type="match status" value="1"/>
</dbReference>
<name>A0ABU9BUD0_9BURK</name>
<dbReference type="EMBL" id="JBBUTG010000018">
    <property type="protein sequence ID" value="MEK8033579.1"/>
    <property type="molecule type" value="Genomic_DNA"/>
</dbReference>
<dbReference type="Proteomes" id="UP001371218">
    <property type="component" value="Unassembled WGS sequence"/>
</dbReference>
<dbReference type="Pfam" id="PF13426">
    <property type="entry name" value="PAS_9"/>
    <property type="match status" value="2"/>
</dbReference>
<dbReference type="InterPro" id="IPR005467">
    <property type="entry name" value="His_kinase_dom"/>
</dbReference>
<dbReference type="PANTHER" id="PTHR45339:SF5">
    <property type="entry name" value="HISTIDINE KINASE"/>
    <property type="match status" value="1"/>
</dbReference>
<feature type="modified residue" description="4-aspartylphosphate" evidence="4">
    <location>
        <position position="1536"/>
    </location>
</feature>
<keyword evidence="6" id="KW-0472">Membrane</keyword>
<dbReference type="RefSeq" id="WP_341428004.1">
    <property type="nucleotide sequence ID" value="NZ_JBBUTG010000018.1"/>
</dbReference>
<feature type="domain" description="PAS" evidence="9">
    <location>
        <begin position="436"/>
        <end position="480"/>
    </location>
</feature>
<evidence type="ECO:0000259" key="8">
    <source>
        <dbReference type="PROSITE" id="PS50110"/>
    </source>
</evidence>
<gene>
    <name evidence="11" type="ORF">AACH06_22385</name>
</gene>
<keyword evidence="6" id="KW-0812">Transmembrane</keyword>
<dbReference type="InterPro" id="IPR003594">
    <property type="entry name" value="HATPase_dom"/>
</dbReference>
<evidence type="ECO:0000259" key="10">
    <source>
        <dbReference type="PROSITE" id="PS50113"/>
    </source>
</evidence>
<feature type="transmembrane region" description="Helical" evidence="6">
    <location>
        <begin position="393"/>
        <end position="413"/>
    </location>
</feature>
<feature type="domain" description="Response regulatory" evidence="8">
    <location>
        <begin position="1482"/>
        <end position="1603"/>
    </location>
</feature>
<evidence type="ECO:0000313" key="11">
    <source>
        <dbReference type="EMBL" id="MEK8033579.1"/>
    </source>
</evidence>
<protein>
    <recommendedName>
        <fullName evidence="2">histidine kinase</fullName>
        <ecNumber evidence="2">2.7.13.3</ecNumber>
    </recommendedName>
</protein>
<dbReference type="InterPro" id="IPR035965">
    <property type="entry name" value="PAS-like_dom_sf"/>
</dbReference>
<evidence type="ECO:0000256" key="5">
    <source>
        <dbReference type="SAM" id="Coils"/>
    </source>
</evidence>
<comment type="caution">
    <text evidence="11">The sequence shown here is derived from an EMBL/GenBank/DDBJ whole genome shotgun (WGS) entry which is preliminary data.</text>
</comment>
<dbReference type="InterPro" id="IPR001789">
    <property type="entry name" value="Sig_transdc_resp-reg_receiver"/>
</dbReference>
<evidence type="ECO:0000256" key="3">
    <source>
        <dbReference type="ARBA" id="ARBA00022553"/>
    </source>
</evidence>
<dbReference type="PROSITE" id="PS50109">
    <property type="entry name" value="HIS_KIN"/>
    <property type="match status" value="1"/>
</dbReference>
<dbReference type="CDD" id="cd16922">
    <property type="entry name" value="HATPase_EvgS-ArcB-TorS-like"/>
    <property type="match status" value="1"/>
</dbReference>
<feature type="domain" description="PAS" evidence="9">
    <location>
        <begin position="561"/>
        <end position="614"/>
    </location>
</feature>
<dbReference type="SUPFAM" id="SSF55785">
    <property type="entry name" value="PYP-like sensor domain (PAS domain)"/>
    <property type="match status" value="6"/>
</dbReference>
<keyword evidence="6" id="KW-1133">Transmembrane helix</keyword>
<dbReference type="Pfam" id="PF02518">
    <property type="entry name" value="HATPase_c"/>
    <property type="match status" value="1"/>
</dbReference>
<feature type="domain" description="PAS" evidence="9">
    <location>
        <begin position="823"/>
        <end position="864"/>
    </location>
</feature>
<organism evidence="11 12">
    <name type="scientific">Ideonella lacteola</name>
    <dbReference type="NCBI Taxonomy" id="2984193"/>
    <lineage>
        <taxon>Bacteria</taxon>
        <taxon>Pseudomonadati</taxon>
        <taxon>Pseudomonadota</taxon>
        <taxon>Betaproteobacteria</taxon>
        <taxon>Burkholderiales</taxon>
        <taxon>Sphaerotilaceae</taxon>
        <taxon>Ideonella</taxon>
    </lineage>
</organism>
<dbReference type="SUPFAM" id="SSF47384">
    <property type="entry name" value="Homodimeric domain of signal transducing histidine kinase"/>
    <property type="match status" value="1"/>
</dbReference>
<evidence type="ECO:0000256" key="1">
    <source>
        <dbReference type="ARBA" id="ARBA00000085"/>
    </source>
</evidence>
<dbReference type="InterPro" id="IPR036890">
    <property type="entry name" value="HATPase_C_sf"/>
</dbReference>
<comment type="catalytic activity">
    <reaction evidence="1">
        <text>ATP + protein L-histidine = ADP + protein N-phospho-L-histidine.</text>
        <dbReference type="EC" id="2.7.13.3"/>
    </reaction>
</comment>
<sequence length="1764" mass="191288">MARSSAGLSHADSVPAVAAGRRALMGVIVIYALSAAVWLLGSEWLLPRLTQDAAIQSRLDQLTRGLFVAASAWGLYLGLRTAPERAGSSAQRQAKLSRTLSRAQRWLWAGAVACLVALGTGAVAYNLRLGREQASQQLQSLTDVRAAQVSDWLGWHVSAAQYLLDDAEFRDLGDAWQRRGDASARDELMRRLARFAQNMGARRVLLLDTQARIVAGENPAGPSTAPTPLHDAALRALQRRQVERTSLYFIDEATTRARLDIVVPLVGDAGQAPTLLAVLRIQPQDQLYPMLRYGPAPGAAAPSLLWRREAGGQATGWGAPEAEVPQSWPLQDAGGLIPRLLREDVASAGLPVEGLDAHGQTALGAARAVHGTDWVVVTTQARAEIDARAWREAWWIGGACLLAAFMVGSAFYFQRQRETLALMHQERSLMAERLQATALLTAVADASSDAIFAKDREGRYLLFNRAAERLTGRQPGQALGHDDHQLMPGDVSRRIMANDAEVMARGEILTFEETVTTTRGPRIFQSTKGPLRNDTGEVVGLFGISRDVTDQRRAETALRDSELRNRTLLEALVDGVFVAQDLKFVFANPALPRMLGYTMDEFVGLPFEAVVDPEFLPVWTQRFLARVSGGPEPPRDYEVRWLRKDGTPIWMGLRANRLKFQDRPAVLGIISDVTERRITAQALADSADLVRAVEDSVLDHMAVLDADGRIVAVNAAWRQHAQQGGVPLAGGLQVIAVDDNYPATLEGQPRFSGREAHTAAAGVRAILAGDSEQFSSEFACLVGTVPRWFAMRATPLRGRSGGAVVMHSDISERKRIEQAMNDSERLYRSMVTALSEGVMTFDTKARLLASNPAAERLLGVSAEEAREGRWHWRQLELSDADGRPLPDHALPFAQVLASGRGVKGVVLGARHRSGARLWVQTNAEPVASPDGLGIASVVISFTDITSRHATEQSLRKLSMAVEQSTASIVITGVDGQVEYANEAFCSAHRIARDDVLSHSLDELQPHRGPADRLADMHAALASGEAWSGEFTDQRPHGAVYVEQVRAAPIRQADGRVTHHLFVGEDITEHQRQGAELERYRAHLEELVAERTRALGQAEAFTRLIADNIPGFVAYWDKDLCCRFANQALADFVGRRPDQLIDLPMQELLAHREYADVRPHVEAVLAGETQRFERMIRGAGNRATISWVHLVPDRRNGEVQGFFVLITDIGEIKQAQAQLESLNNALTEARDKADAANRAKSAFLANMSHEIRTPMNAIIGLTHLLQRDLPTPQAQERLGKLAGAAQHLLEVINDILDLSKIESGKLVLEEQPVALHDLLGRCCDLVAERARDKGVELVIALGRVPAEVRGDATRLSQALLNLLSNAVKFTDAGSVCLSAELLAADAEALTVRFAVTDSGVGIPPEARDRLFQVFEQGDSSTTRRYGGTGLGLAITRRLVEMMGGDIGVESAPGRGSRFWFTAQLRAGPMTRGSLTDAALEGRRVLLVDDLDLAREAVAEMLGRQGLEVSPCSDGPSACQQAAEARSAGMPHDLWIIDAGMPPPAGAALLARLRQAPGAAATPALLLSNDGAAASDLEAAAAGFSGVLPKPVTPARLRQAITQALGLGAAARASPSPALATGPREHLAARHQGARILLAEDNAVNQDVARQILELAGLEVDIAEDGAQALRMLQEKDYALVLMDMQMPVMDGLQATRAIRHHPRWVRLPVIAMTANALGEDRELCLQAGMNDHVAKPVNPDRLYATLLHWLDSAALRARESQGALH</sequence>
<dbReference type="SUPFAM" id="SSF55874">
    <property type="entry name" value="ATPase domain of HSP90 chaperone/DNA topoisomerase II/histidine kinase"/>
    <property type="match status" value="1"/>
</dbReference>
<dbReference type="Pfam" id="PF00512">
    <property type="entry name" value="HisKA"/>
    <property type="match status" value="1"/>
</dbReference>
<dbReference type="Gene3D" id="3.40.50.2300">
    <property type="match status" value="2"/>
</dbReference>